<organism evidence="5 6">
    <name type="scientific">Actinosynnema mirum (strain ATCC 29888 / DSM 43827 / JCM 3225 / NBRC 14064 / NCIMB 13271 / NRRL B-12336 / IMRU 3971 / 101)</name>
    <dbReference type="NCBI Taxonomy" id="446462"/>
    <lineage>
        <taxon>Bacteria</taxon>
        <taxon>Bacillati</taxon>
        <taxon>Actinomycetota</taxon>
        <taxon>Actinomycetes</taxon>
        <taxon>Pseudonocardiales</taxon>
        <taxon>Pseudonocardiaceae</taxon>
        <taxon>Actinosynnema</taxon>
    </lineage>
</organism>
<dbReference type="GO" id="GO:0003677">
    <property type="term" value="F:DNA binding"/>
    <property type="evidence" value="ECO:0007669"/>
    <property type="project" value="InterPro"/>
</dbReference>
<dbReference type="Pfam" id="PF01580">
    <property type="entry name" value="FtsK_SpoIIIE"/>
    <property type="match status" value="1"/>
</dbReference>
<dbReference type="InterPro" id="IPR050206">
    <property type="entry name" value="FtsK/SpoIIIE/SftA"/>
</dbReference>
<dbReference type="GO" id="GO:0005524">
    <property type="term" value="F:ATP binding"/>
    <property type="evidence" value="ECO:0007669"/>
    <property type="project" value="UniProtKB-UniRule"/>
</dbReference>
<dbReference type="Gene3D" id="3.40.50.300">
    <property type="entry name" value="P-loop containing nucleotide triphosphate hydrolases"/>
    <property type="match status" value="1"/>
</dbReference>
<proteinExistence type="predicted"/>
<dbReference type="SUPFAM" id="SSF52540">
    <property type="entry name" value="P-loop containing nucleoside triphosphate hydrolases"/>
    <property type="match status" value="1"/>
</dbReference>
<dbReference type="KEGG" id="ami:Amir_1288"/>
<evidence type="ECO:0000256" key="3">
    <source>
        <dbReference type="PROSITE-ProRule" id="PRU00289"/>
    </source>
</evidence>
<name>C6WRI8_ACTMD</name>
<accession>C6WRI8</accession>
<evidence type="ECO:0000256" key="1">
    <source>
        <dbReference type="ARBA" id="ARBA00022741"/>
    </source>
</evidence>
<dbReference type="eggNOG" id="COG1674">
    <property type="taxonomic scope" value="Bacteria"/>
</dbReference>
<evidence type="ECO:0000259" key="4">
    <source>
        <dbReference type="PROSITE" id="PS50901"/>
    </source>
</evidence>
<keyword evidence="6" id="KW-1185">Reference proteome</keyword>
<dbReference type="Proteomes" id="UP000002213">
    <property type="component" value="Chromosome"/>
</dbReference>
<dbReference type="HOGENOM" id="CLU_034934_1_1_11"/>
<dbReference type="OrthoDB" id="3217500at2"/>
<gene>
    <name evidence="5" type="ordered locus">Amir_1288</name>
</gene>
<dbReference type="PANTHER" id="PTHR22683">
    <property type="entry name" value="SPORULATION PROTEIN RELATED"/>
    <property type="match status" value="1"/>
</dbReference>
<dbReference type="EMBL" id="CP001630">
    <property type="protein sequence ID" value="ACU35240.1"/>
    <property type="molecule type" value="Genomic_DNA"/>
</dbReference>
<keyword evidence="2 3" id="KW-0067">ATP-binding</keyword>
<dbReference type="PANTHER" id="PTHR22683:SF41">
    <property type="entry name" value="DNA TRANSLOCASE FTSK"/>
    <property type="match status" value="1"/>
</dbReference>
<reference evidence="5 6" key="1">
    <citation type="journal article" date="2009" name="Stand. Genomic Sci.">
        <title>Complete genome sequence of Actinosynnema mirum type strain (101).</title>
        <authorList>
            <person name="Land M."/>
            <person name="Lapidus A."/>
            <person name="Mayilraj S."/>
            <person name="Chen F."/>
            <person name="Copeland A."/>
            <person name="Del Rio T.G."/>
            <person name="Nolan M."/>
            <person name="Lucas S."/>
            <person name="Tice H."/>
            <person name="Cheng J.F."/>
            <person name="Chertkov O."/>
            <person name="Bruce D."/>
            <person name="Goodwin L."/>
            <person name="Pitluck S."/>
            <person name="Rohde M."/>
            <person name="Goker M."/>
            <person name="Pati A."/>
            <person name="Ivanova N."/>
            <person name="Mavromatis K."/>
            <person name="Chen A."/>
            <person name="Palaniappan K."/>
            <person name="Hauser L."/>
            <person name="Chang Y.J."/>
            <person name="Jeffries C.C."/>
            <person name="Brettin T."/>
            <person name="Detter J.C."/>
            <person name="Han C."/>
            <person name="Chain P."/>
            <person name="Tindall B.J."/>
            <person name="Bristow J."/>
            <person name="Eisen J.A."/>
            <person name="Markowitz V."/>
            <person name="Hugenholtz P."/>
            <person name="Kyrpides N.C."/>
            <person name="Klenk H.P."/>
        </authorList>
    </citation>
    <scope>NUCLEOTIDE SEQUENCE [LARGE SCALE GENOMIC DNA]</scope>
    <source>
        <strain evidence="6">ATCC 29888 / DSM 43827 / JCM 3225 / NBRC 14064 / NCIMB 13271 / NRRL B-12336 / IMRU 3971 / 101</strain>
    </source>
</reference>
<dbReference type="STRING" id="446462.Amir_1288"/>
<sequence length="456" mass="50095">MPKAFRNQGIEFRAMKWAVRHPGMVSVPTGLAAAAAEGVMTLGAPTAGALAGGVALGLAGWYRGHPASFDAVALPRLRAFRRRWLTYVGRRWADILTDCELITVNRRTDQVQVPRIVRVTAASPSIDTIMVRLNRGQTPTVFEERAEALAHALRAERVAVMRVRPQVIALVVERCNPFDSDPIPAIDIPHTSAEVDLSALELGDTEYGTPWTLPLVGNHLFGAGATGSGKSALLWDPLRAMAPMLRDGIVQVDMVDMKEGMETEIGAPLFHRRAIDFAESVEVIEGFRDEMKERQALLREQGARRFTPSVETPFRVLQIDEMGMMTGFGPSKEVRDVLRLLAEIMTQGRAPGFAVCGYVQEPTKDTVGVRDLFTQRVCLSVTTQGHVDMVLGEGMRLRGALADEIPLGDDYAGTGFVVRARSRTPQRVRAFYQSDDDIRDLVAFVTGDRPRLHAVA</sequence>
<keyword evidence="5" id="KW-0132">Cell division</keyword>
<dbReference type="GO" id="GO:0051301">
    <property type="term" value="P:cell division"/>
    <property type="evidence" value="ECO:0007669"/>
    <property type="project" value="UniProtKB-KW"/>
</dbReference>
<dbReference type="AlphaFoldDB" id="C6WRI8"/>
<feature type="domain" description="FtsK" evidence="4">
    <location>
        <begin position="208"/>
        <end position="388"/>
    </location>
</feature>
<protein>
    <submittedName>
        <fullName evidence="5">Cell divisionFtsK/SpoIIIE</fullName>
    </submittedName>
</protein>
<keyword evidence="5" id="KW-0131">Cell cycle</keyword>
<evidence type="ECO:0000313" key="6">
    <source>
        <dbReference type="Proteomes" id="UP000002213"/>
    </source>
</evidence>
<dbReference type="InterPro" id="IPR002543">
    <property type="entry name" value="FtsK_dom"/>
</dbReference>
<keyword evidence="1 3" id="KW-0547">Nucleotide-binding</keyword>
<feature type="binding site" evidence="3">
    <location>
        <begin position="224"/>
        <end position="231"/>
    </location>
    <ligand>
        <name>ATP</name>
        <dbReference type="ChEBI" id="CHEBI:30616"/>
    </ligand>
</feature>
<dbReference type="PROSITE" id="PS50901">
    <property type="entry name" value="FTSK"/>
    <property type="match status" value="1"/>
</dbReference>
<evidence type="ECO:0000256" key="2">
    <source>
        <dbReference type="ARBA" id="ARBA00022840"/>
    </source>
</evidence>
<evidence type="ECO:0000313" key="5">
    <source>
        <dbReference type="EMBL" id="ACU35240.1"/>
    </source>
</evidence>
<dbReference type="InterPro" id="IPR027417">
    <property type="entry name" value="P-loop_NTPase"/>
</dbReference>